<dbReference type="InterPro" id="IPR056601">
    <property type="entry name" value="Galaxin_dom"/>
</dbReference>
<dbReference type="EMBL" id="CACRXK020002327">
    <property type="protein sequence ID" value="CAB3993777.1"/>
    <property type="molecule type" value="Genomic_DNA"/>
</dbReference>
<dbReference type="SUPFAM" id="SSF53300">
    <property type="entry name" value="vWA-like"/>
    <property type="match status" value="1"/>
</dbReference>
<dbReference type="InterPro" id="IPR036465">
    <property type="entry name" value="vWFA_dom_sf"/>
</dbReference>
<protein>
    <submittedName>
        <fullName evidence="1">Uncharacterized protein</fullName>
    </submittedName>
</protein>
<dbReference type="Proteomes" id="UP001152795">
    <property type="component" value="Unassembled WGS sequence"/>
</dbReference>
<dbReference type="Gene3D" id="3.40.50.410">
    <property type="entry name" value="von Willebrand factor, type A domain"/>
    <property type="match status" value="1"/>
</dbReference>
<comment type="caution">
    <text evidence="1">The sequence shown here is derived from an EMBL/GenBank/DDBJ whole genome shotgun (WGS) entry which is preliminary data.</text>
</comment>
<accession>A0A6S7HDL7</accession>
<sequence length="295" mass="32288">MRFGFGGKKTTQDYVNYINKDLVWSKVSGGLTMTGTGAKIADTQVFPYDSPLNARPNIADIVLLITDGKPKGQKRCCELENALKHTSSMKNKSILIIGIVVGKPLVRMTFNHTILKMASSNSTLFNCDFLHLDKILDQLINASCTSLKSECICQSTRTLDYVNPNCPCGTKSVTWMEPKPTCPGQQIVRNTIQPNIKPGASFGVGNHSILYSYNMTSGINVQCTAAIEVKVVPCQSVPYNPATHMCCSGELHSIKPHYKCCGRGEYNFRVEKCCSLNSNIVGWSDICPGDDSISV</sequence>
<proteinExistence type="predicted"/>
<dbReference type="Pfam" id="PF00092">
    <property type="entry name" value="VWA"/>
    <property type="match status" value="1"/>
</dbReference>
<dbReference type="InterPro" id="IPR002035">
    <property type="entry name" value="VWF_A"/>
</dbReference>
<organism evidence="1 2">
    <name type="scientific">Paramuricea clavata</name>
    <name type="common">Red gorgonian</name>
    <name type="synonym">Violescent sea-whip</name>
    <dbReference type="NCBI Taxonomy" id="317549"/>
    <lineage>
        <taxon>Eukaryota</taxon>
        <taxon>Metazoa</taxon>
        <taxon>Cnidaria</taxon>
        <taxon>Anthozoa</taxon>
        <taxon>Octocorallia</taxon>
        <taxon>Malacalcyonacea</taxon>
        <taxon>Plexauridae</taxon>
        <taxon>Paramuricea</taxon>
    </lineage>
</organism>
<gene>
    <name evidence="1" type="ORF">PACLA_8A001992</name>
</gene>
<name>A0A6S7HDL7_PARCT</name>
<dbReference type="AlphaFoldDB" id="A0A6S7HDL7"/>
<evidence type="ECO:0000313" key="2">
    <source>
        <dbReference type="Proteomes" id="UP001152795"/>
    </source>
</evidence>
<dbReference type="PROSITE" id="PS50234">
    <property type="entry name" value="VWFA"/>
    <property type="match status" value="1"/>
</dbReference>
<evidence type="ECO:0000313" key="1">
    <source>
        <dbReference type="EMBL" id="CAB3993777.1"/>
    </source>
</evidence>
<reference evidence="1" key="1">
    <citation type="submission" date="2020-04" db="EMBL/GenBank/DDBJ databases">
        <authorList>
            <person name="Alioto T."/>
            <person name="Alioto T."/>
            <person name="Gomez Garrido J."/>
        </authorList>
    </citation>
    <scope>NUCLEOTIDE SEQUENCE</scope>
    <source>
        <strain evidence="1">A484AB</strain>
    </source>
</reference>
<dbReference type="Pfam" id="PF24748">
    <property type="entry name" value="Galaxin_repeat"/>
    <property type="match status" value="1"/>
</dbReference>
<keyword evidence="2" id="KW-1185">Reference proteome</keyword>